<feature type="transmembrane region" description="Helical" evidence="1">
    <location>
        <begin position="184"/>
        <end position="201"/>
    </location>
</feature>
<evidence type="ECO:0000313" key="2">
    <source>
        <dbReference type="EMBL" id="MBU3875345.1"/>
    </source>
</evidence>
<accession>A0ABS6D173</accession>
<gene>
    <name evidence="2" type="ORF">HGO97_005910</name>
</gene>
<dbReference type="PANTHER" id="PTHR37305:SF1">
    <property type="entry name" value="MEMBRANE PROTEIN"/>
    <property type="match status" value="1"/>
</dbReference>
<feature type="transmembrane region" description="Helical" evidence="1">
    <location>
        <begin position="113"/>
        <end position="137"/>
    </location>
</feature>
<dbReference type="RefSeq" id="WP_216240280.1">
    <property type="nucleotide sequence ID" value="NZ_JABACJ020000004.1"/>
</dbReference>
<feature type="transmembrane region" description="Helical" evidence="1">
    <location>
        <begin position="74"/>
        <end position="92"/>
    </location>
</feature>
<comment type="caution">
    <text evidence="2">The sequence shown here is derived from an EMBL/GenBank/DDBJ whole genome shotgun (WGS) entry which is preliminary data.</text>
</comment>
<organism evidence="2 3">
    <name type="scientific">Faecalicatena faecalis</name>
    <dbReference type="NCBI Taxonomy" id="2726362"/>
    <lineage>
        <taxon>Bacteria</taxon>
        <taxon>Bacillati</taxon>
        <taxon>Bacillota</taxon>
        <taxon>Clostridia</taxon>
        <taxon>Lachnospirales</taxon>
        <taxon>Lachnospiraceae</taxon>
        <taxon>Faecalicatena</taxon>
    </lineage>
</organism>
<keyword evidence="1" id="KW-0472">Membrane</keyword>
<dbReference type="PANTHER" id="PTHR37305">
    <property type="entry name" value="INTEGRAL MEMBRANE PROTEIN-RELATED"/>
    <property type="match status" value="1"/>
</dbReference>
<keyword evidence="3" id="KW-1185">Reference proteome</keyword>
<name>A0ABS6D173_9FIRM</name>
<dbReference type="EMBL" id="JABACJ020000004">
    <property type="protein sequence ID" value="MBU3875345.1"/>
    <property type="molecule type" value="Genomic_DNA"/>
</dbReference>
<feature type="transmembrane region" description="Helical" evidence="1">
    <location>
        <begin position="21"/>
        <end position="39"/>
    </location>
</feature>
<evidence type="ECO:0000256" key="1">
    <source>
        <dbReference type="SAM" id="Phobius"/>
    </source>
</evidence>
<feature type="transmembrane region" description="Helical" evidence="1">
    <location>
        <begin position="157"/>
        <end position="177"/>
    </location>
</feature>
<keyword evidence="1" id="KW-1133">Transmembrane helix</keyword>
<dbReference type="Pfam" id="PF12679">
    <property type="entry name" value="ABC2_membrane_2"/>
    <property type="match status" value="1"/>
</dbReference>
<reference evidence="2 3" key="1">
    <citation type="submission" date="2021-06" db="EMBL/GenBank/DDBJ databases">
        <title>Faecalicatena sp. nov. isolated from porcine feces.</title>
        <authorList>
            <person name="Oh B.S."/>
            <person name="Lee J.H."/>
        </authorList>
    </citation>
    <scope>NUCLEOTIDE SEQUENCE [LARGE SCALE GENOMIC DNA]</scope>
    <source>
        <strain evidence="2 3">AGMB00832</strain>
    </source>
</reference>
<evidence type="ECO:0000313" key="3">
    <source>
        <dbReference type="Proteomes" id="UP000723714"/>
    </source>
</evidence>
<feature type="transmembrane region" description="Helical" evidence="1">
    <location>
        <begin position="232"/>
        <end position="250"/>
    </location>
</feature>
<proteinExistence type="predicted"/>
<protein>
    <submittedName>
        <fullName evidence="2">ABC transporter permease</fullName>
    </submittedName>
</protein>
<dbReference type="Proteomes" id="UP000723714">
    <property type="component" value="Unassembled WGS sequence"/>
</dbReference>
<keyword evidence="1" id="KW-0812">Transmembrane</keyword>
<sequence length="255" mass="27875">MRAYTAYTAKELTEFTRTYKLLIIGLVFLLFGIMSPLAAKFMPELLTSFMPEGMQITIADPTALDSWMQFEKNISQIGLFVIVIVMSGMMAGEYSRGTLVNILTKGLPRRTVILSKFTAAVLLWTGAYLVCFGTAYAYTWFYWRKTVNTPGLTEAAFALWFFGVFLVAVTILGGVLVRTSYGTLLFTGLAVVAQFLLNMIPKVEKYNPIQLAAGGTPLLQGQLEAGSLVKPMIVAGACTVGCVVAACAVFHKKKL</sequence>